<evidence type="ECO:0000259" key="1">
    <source>
        <dbReference type="Pfam" id="PF08937"/>
    </source>
</evidence>
<protein>
    <recommendedName>
        <fullName evidence="1">Thoeris protein ThsB TIR-like domain-containing protein</fullName>
    </recommendedName>
</protein>
<organism evidence="2">
    <name type="scientific">Klebsiella pneumoniae</name>
    <dbReference type="NCBI Taxonomy" id="573"/>
    <lineage>
        <taxon>Bacteria</taxon>
        <taxon>Pseudomonadati</taxon>
        <taxon>Pseudomonadota</taxon>
        <taxon>Gammaproteobacteria</taxon>
        <taxon>Enterobacterales</taxon>
        <taxon>Enterobacteriaceae</taxon>
        <taxon>Klebsiella/Raoultella group</taxon>
        <taxon>Klebsiella</taxon>
        <taxon>Klebsiella pneumoniae complex</taxon>
    </lineage>
</organism>
<geneLocation type="plasmid" evidence="2">
    <name>pKpnB199</name>
</geneLocation>
<feature type="domain" description="Thoeris protein ThsB TIR-like" evidence="1">
    <location>
        <begin position="7"/>
        <end position="107"/>
    </location>
</feature>
<dbReference type="EMBL" id="MK552108">
    <property type="protein sequence ID" value="QGW58652.1"/>
    <property type="molecule type" value="Genomic_DNA"/>
</dbReference>
<reference evidence="2" key="1">
    <citation type="submission" date="2019-02" db="EMBL/GenBank/DDBJ databases">
        <title>Klebsiella pneumoniae strain B199 multidrug resistance plasmid pKpnB199.</title>
        <authorList>
            <person name="Navon-Venezia S."/>
            <person name="Kondratyeva K."/>
            <person name="Gancz A."/>
        </authorList>
    </citation>
    <scope>NUCLEOTIDE SEQUENCE</scope>
    <source>
        <strain evidence="2">B199</strain>
        <plasmid evidence="2">pKpnB199</plasmid>
    </source>
</reference>
<dbReference type="RefSeq" id="WP_044715444.1">
    <property type="nucleotide sequence ID" value="NZ_CP100511.1"/>
</dbReference>
<evidence type="ECO:0000313" key="2">
    <source>
        <dbReference type="EMBL" id="QGW58652.1"/>
    </source>
</evidence>
<keyword evidence="2" id="KW-0614">Plasmid</keyword>
<dbReference type="AlphaFoldDB" id="A0A7S5GGD1"/>
<dbReference type="InterPro" id="IPR015032">
    <property type="entry name" value="ThsB__TIR-like_domain"/>
</dbReference>
<gene>
    <name evidence="2" type="ORF">pKpnB199_00168</name>
</gene>
<proteinExistence type="predicted"/>
<dbReference type="Pfam" id="PF08937">
    <property type="entry name" value="ThsB_TIR"/>
    <property type="match status" value="1"/>
</dbReference>
<accession>A0A7S5GGD1</accession>
<name>A0A7S5GGD1_KLEPN</name>
<sequence length="204" mass="24166">MGKHNVFISYHHANDQLYKNRLEEMNKEHDIFINRSVSLGDIDEDEEAQKIREIIRDDYLRDTSVLILLVGLETKNRKHIDWEVFSSMRDSPKNKKSGILVVNLPSTGTTYIRSTHGESEKEQIHPGISSWTNIDKRSTFEERFPYMPARIIDNFMKKDSYISVVNWDQICWNPENLEKLIELTYNDRDKCSYDMTRTMRMRNG</sequence>